<dbReference type="Proteomes" id="UP001201873">
    <property type="component" value="Unassembled WGS sequence"/>
</dbReference>
<sequence>MPPTWTRSPPGWPNPRFDRVPEPVLAGTIVNMDGYDELTYVRDLGLLRA</sequence>
<evidence type="ECO:0000313" key="2">
    <source>
        <dbReference type="Proteomes" id="UP001201873"/>
    </source>
</evidence>
<organism evidence="1 2">
    <name type="scientific">Frankia umida</name>
    <dbReference type="NCBI Taxonomy" id="573489"/>
    <lineage>
        <taxon>Bacteria</taxon>
        <taxon>Bacillati</taxon>
        <taxon>Actinomycetota</taxon>
        <taxon>Actinomycetes</taxon>
        <taxon>Frankiales</taxon>
        <taxon>Frankiaceae</taxon>
        <taxon>Frankia</taxon>
    </lineage>
</organism>
<accession>A0ABT0K2N3</accession>
<protein>
    <submittedName>
        <fullName evidence="1">Uncharacterized protein</fullName>
    </submittedName>
</protein>
<dbReference type="RefSeq" id="WP_248826176.1">
    <property type="nucleotide sequence ID" value="NZ_JALKFT010000025.1"/>
</dbReference>
<gene>
    <name evidence="1" type="ORF">MXD59_19960</name>
</gene>
<evidence type="ECO:0000313" key="1">
    <source>
        <dbReference type="EMBL" id="MCK9878020.1"/>
    </source>
</evidence>
<proteinExistence type="predicted"/>
<reference evidence="1 2" key="1">
    <citation type="submission" date="2022-04" db="EMBL/GenBank/DDBJ databases">
        <title>Genome diversity in the genus Frankia.</title>
        <authorList>
            <person name="Carlos-Shanley C."/>
            <person name="Hahn D."/>
        </authorList>
    </citation>
    <scope>NUCLEOTIDE SEQUENCE [LARGE SCALE GENOMIC DNA]</scope>
    <source>
        <strain evidence="1 2">Ag45/Mut15</strain>
    </source>
</reference>
<name>A0ABT0K2N3_9ACTN</name>
<dbReference type="EMBL" id="JALKFT010000025">
    <property type="protein sequence ID" value="MCK9878020.1"/>
    <property type="molecule type" value="Genomic_DNA"/>
</dbReference>
<keyword evidence="2" id="KW-1185">Reference proteome</keyword>
<comment type="caution">
    <text evidence="1">The sequence shown here is derived from an EMBL/GenBank/DDBJ whole genome shotgun (WGS) entry which is preliminary data.</text>
</comment>